<dbReference type="PANTHER" id="PTHR23513:SF6">
    <property type="entry name" value="MAJOR FACILITATOR SUPERFAMILY ASSOCIATED DOMAIN-CONTAINING PROTEIN"/>
    <property type="match status" value="1"/>
</dbReference>
<keyword evidence="4 7" id="KW-0812">Transmembrane</keyword>
<feature type="transmembrane region" description="Helical" evidence="7">
    <location>
        <begin position="386"/>
        <end position="405"/>
    </location>
</feature>
<reference evidence="10" key="1">
    <citation type="submission" date="2016-10" db="EMBL/GenBank/DDBJ databases">
        <authorList>
            <person name="Varghese N."/>
        </authorList>
    </citation>
    <scope>NUCLEOTIDE SEQUENCE [LARGE SCALE GENOMIC DNA]</scope>
    <source>
        <strain evidence="10">DSM 12489</strain>
    </source>
</reference>
<dbReference type="InterPro" id="IPR036259">
    <property type="entry name" value="MFS_trans_sf"/>
</dbReference>
<evidence type="ECO:0000256" key="3">
    <source>
        <dbReference type="ARBA" id="ARBA00022475"/>
    </source>
</evidence>
<gene>
    <name evidence="9" type="ORF">SAMN04489725_1262</name>
</gene>
<evidence type="ECO:0000256" key="6">
    <source>
        <dbReference type="ARBA" id="ARBA00023136"/>
    </source>
</evidence>
<feature type="transmembrane region" description="Helical" evidence="7">
    <location>
        <begin position="297"/>
        <end position="317"/>
    </location>
</feature>
<evidence type="ECO:0000259" key="8">
    <source>
        <dbReference type="PROSITE" id="PS50850"/>
    </source>
</evidence>
<comment type="subcellular location">
    <subcellularLocation>
        <location evidence="1">Cell membrane</location>
        <topology evidence="1">Multi-pass membrane protein</topology>
    </subcellularLocation>
</comment>
<keyword evidence="5 7" id="KW-1133">Transmembrane helix</keyword>
<dbReference type="Proteomes" id="UP000182589">
    <property type="component" value="Unassembled WGS sequence"/>
</dbReference>
<feature type="transmembrane region" description="Helical" evidence="7">
    <location>
        <begin position="271"/>
        <end position="290"/>
    </location>
</feature>
<proteinExistence type="predicted"/>
<feature type="transmembrane region" description="Helical" evidence="7">
    <location>
        <begin position="172"/>
        <end position="193"/>
    </location>
</feature>
<evidence type="ECO:0000256" key="7">
    <source>
        <dbReference type="SAM" id="Phobius"/>
    </source>
</evidence>
<accession>A0A1H2XZB8</accession>
<feature type="transmembrane region" description="Helical" evidence="7">
    <location>
        <begin position="329"/>
        <end position="348"/>
    </location>
</feature>
<keyword evidence="6 7" id="KW-0472">Membrane</keyword>
<dbReference type="GO" id="GO:0022857">
    <property type="term" value="F:transmembrane transporter activity"/>
    <property type="evidence" value="ECO:0007669"/>
    <property type="project" value="InterPro"/>
</dbReference>
<dbReference type="InterPro" id="IPR011701">
    <property type="entry name" value="MFS"/>
</dbReference>
<feature type="transmembrane region" description="Helical" evidence="7">
    <location>
        <begin position="78"/>
        <end position="99"/>
    </location>
</feature>
<organism evidence="9 10">
    <name type="scientific">Alicyclobacillus hesperidum</name>
    <dbReference type="NCBI Taxonomy" id="89784"/>
    <lineage>
        <taxon>Bacteria</taxon>
        <taxon>Bacillati</taxon>
        <taxon>Bacillota</taxon>
        <taxon>Bacilli</taxon>
        <taxon>Bacillales</taxon>
        <taxon>Alicyclobacillaceae</taxon>
        <taxon>Alicyclobacillus</taxon>
    </lineage>
</organism>
<dbReference type="PANTHER" id="PTHR23513">
    <property type="entry name" value="INTEGRAL MEMBRANE EFFLUX PROTEIN-RELATED"/>
    <property type="match status" value="1"/>
</dbReference>
<keyword evidence="2" id="KW-0813">Transport</keyword>
<feature type="transmembrane region" description="Helical" evidence="7">
    <location>
        <begin position="14"/>
        <end position="40"/>
    </location>
</feature>
<dbReference type="Gene3D" id="1.20.1250.20">
    <property type="entry name" value="MFS general substrate transporter like domains"/>
    <property type="match status" value="1"/>
</dbReference>
<dbReference type="GO" id="GO:0005886">
    <property type="term" value="C:plasma membrane"/>
    <property type="evidence" value="ECO:0007669"/>
    <property type="project" value="UniProtKB-SubCell"/>
</dbReference>
<dbReference type="STRING" id="89784.SAMN04489725_1262"/>
<dbReference type="PROSITE" id="PS50850">
    <property type="entry name" value="MFS"/>
    <property type="match status" value="1"/>
</dbReference>
<dbReference type="Pfam" id="PF07690">
    <property type="entry name" value="MFS_1"/>
    <property type="match status" value="1"/>
</dbReference>
<evidence type="ECO:0000313" key="9">
    <source>
        <dbReference type="EMBL" id="SDW98237.1"/>
    </source>
</evidence>
<evidence type="ECO:0000256" key="5">
    <source>
        <dbReference type="ARBA" id="ARBA00022989"/>
    </source>
</evidence>
<name>A0A1H2XZB8_9BACL</name>
<protein>
    <submittedName>
        <fullName evidence="9">Sugar phosphate permease</fullName>
    </submittedName>
</protein>
<keyword evidence="10" id="KW-1185">Reference proteome</keyword>
<feature type="domain" description="Major facilitator superfamily (MFS) profile" evidence="8">
    <location>
        <begin position="1"/>
        <end position="198"/>
    </location>
</feature>
<dbReference type="AlphaFoldDB" id="A0A1H2XZB8"/>
<sequence>MPQGKPGVFRLRNFWILLIGSLFSVMGDNAYFTILGWFVLSVTGSQLALGTTMTFAAIPRIVFMLVGGAIADRVSRKLIMSISLSLRAVVLFLFALRLVTGNAHPSLWMIETMATLFGVIDSFYYPASGSVIQAAVAEPFVPRATSILQTVQQSCTVLGPLLAAALLSMHRYGLIFVTIGAFFACASLVVTALRLRAVLPQGDAQKKRENTRTSSMLRDIREGLRYVVSIRLLLIVMSLSLCINLLCTGPLNIGIPVLIRSRGWTGTTFGVYEAALGIGAVLGGVWVSALKGFRGRLLWIGACGVVMGLLIALLGYIPARVGGVLDMGGIGAAISMVNIPFLAFLQEFVPGDKLGRTMSVFMLVANGFTPISYSLSSWILQQRVPAPALLFGCGIGMSVVFSLLYGSREYRRIDSYTRATPAHEPDPAYPSEV</sequence>
<dbReference type="InterPro" id="IPR020846">
    <property type="entry name" value="MFS_dom"/>
</dbReference>
<keyword evidence="3" id="KW-1003">Cell membrane</keyword>
<feature type="transmembrane region" description="Helical" evidence="7">
    <location>
        <begin position="226"/>
        <end position="251"/>
    </location>
</feature>
<evidence type="ECO:0000256" key="2">
    <source>
        <dbReference type="ARBA" id="ARBA00022448"/>
    </source>
</evidence>
<feature type="transmembrane region" description="Helical" evidence="7">
    <location>
        <begin position="360"/>
        <end position="380"/>
    </location>
</feature>
<dbReference type="SUPFAM" id="SSF103473">
    <property type="entry name" value="MFS general substrate transporter"/>
    <property type="match status" value="1"/>
</dbReference>
<dbReference type="RefSeq" id="WP_244885220.1">
    <property type="nucleotide sequence ID" value="NZ_FNOJ01000026.1"/>
</dbReference>
<evidence type="ECO:0000256" key="1">
    <source>
        <dbReference type="ARBA" id="ARBA00004651"/>
    </source>
</evidence>
<evidence type="ECO:0000256" key="4">
    <source>
        <dbReference type="ARBA" id="ARBA00022692"/>
    </source>
</evidence>
<feature type="transmembrane region" description="Helical" evidence="7">
    <location>
        <begin position="46"/>
        <end position="66"/>
    </location>
</feature>
<dbReference type="CDD" id="cd06173">
    <property type="entry name" value="MFS_MefA_like"/>
    <property type="match status" value="1"/>
</dbReference>
<evidence type="ECO:0000313" key="10">
    <source>
        <dbReference type="Proteomes" id="UP000182589"/>
    </source>
</evidence>
<dbReference type="EMBL" id="FNOJ01000026">
    <property type="protein sequence ID" value="SDW98237.1"/>
    <property type="molecule type" value="Genomic_DNA"/>
</dbReference>